<evidence type="ECO:0000256" key="2">
    <source>
        <dbReference type="ARBA" id="ARBA00022771"/>
    </source>
</evidence>
<sequence length="883" mass="99255">MAQTPAHLTRYHAVAITLAGLGLGLGLYTVYTSYFEQTANSALQRSNAVHRPRRQTGTDQATSFEWIAPSDTAQLGGINIRRRNRPITFVFFGITPFPTTEDLRRVDADPEHTHEELKRFSLDAVLETLLAYTARSEVPQIGPLIEREGFDEIMAALISRNAPRLLSLAPDIPRIMGLSDGNPNAESTSVIRQIVEHESWATGPRRGSGSGSNDNGINPTETDMDMMDIADPEARHPGQDLRGLLYYIAEEDALRKAYEHRGIRCESCSIMPIRGIRYHCLNCPDFDLCATCEAHAVHQKTHVFAKIKIPLPVLSQPTKEYRLWYPGDPRKIHPSLNATVRKNLIDLHGLEAPQLDALYDQFTCIANAPWREDPSGIRTAIDRRAFDKSMSSERWTNRFAPNMLLDRVFSFYDTDGNGLIGFHEFIDGFAYLRGPKRFASLQRAIRGFDMDRDGFVDRHDFVRLFRAKYEIQKQLIRDSTEAQEPEQTRRGWEVLNSSQPISSIFSDEAIPQSEDRPRRGKLEVIGDMRPLNGAKGKTILDDNDPFPRRSGAGVMDRPPAPEHAQELLRQHLMAFEDLLYSREGASQNMDRVDGMAQALDLSAPESQASSEDDEPEPWIQEILWNAAEEGYNEMLNPLFVAKDVESLEIKRSREDRKKWRRHIDEYVAKEGTILDRLELVERPRRDFGTLALRTVEPAQNTETAATTDRPGQAPVFRGEIVPTDWESLAQLEAEIPTAPLEDLLANSGYGVLGENSPPDNGPRAASLGASTIWNGNRPQTATSPLRAVLFNVENETEADVTSSKASDEAEKAEQKPEAKIPDIEVPDEKQLRIWAILDAMEKQQEENGGPARLSCADVERIIVAKNDQALRGMVKSWLEFASF</sequence>
<dbReference type="STRING" id="1047168.A0A0F4GQJ5"/>
<dbReference type="Gene3D" id="1.10.238.10">
    <property type="entry name" value="EF-hand"/>
    <property type="match status" value="1"/>
</dbReference>
<dbReference type="AlphaFoldDB" id="A0A0F4GQJ5"/>
<evidence type="ECO:0000256" key="4">
    <source>
        <dbReference type="ARBA" id="ARBA00022837"/>
    </source>
</evidence>
<dbReference type="SMART" id="SM00291">
    <property type="entry name" value="ZnF_ZZ"/>
    <property type="match status" value="1"/>
</dbReference>
<name>A0A0F4GQJ5_9PEZI</name>
<feature type="compositionally biased region" description="Basic and acidic residues" evidence="6">
    <location>
        <begin position="805"/>
        <end position="821"/>
    </location>
</feature>
<dbReference type="PROSITE" id="PS00018">
    <property type="entry name" value="EF_HAND_1"/>
    <property type="match status" value="2"/>
</dbReference>
<dbReference type="PANTHER" id="PTHR15090">
    <property type="entry name" value="SEQUESTOSOME 1-RELATED"/>
    <property type="match status" value="1"/>
</dbReference>
<keyword evidence="3" id="KW-0862">Zinc</keyword>
<evidence type="ECO:0000313" key="11">
    <source>
        <dbReference type="Proteomes" id="UP000033647"/>
    </source>
</evidence>
<keyword evidence="7" id="KW-0472">Membrane</keyword>
<evidence type="ECO:0000256" key="6">
    <source>
        <dbReference type="SAM" id="MobiDB-lite"/>
    </source>
</evidence>
<dbReference type="InterPro" id="IPR018247">
    <property type="entry name" value="EF_Hand_1_Ca_BS"/>
</dbReference>
<dbReference type="InterPro" id="IPR011992">
    <property type="entry name" value="EF-hand-dom_pair"/>
</dbReference>
<evidence type="ECO:0000313" key="10">
    <source>
        <dbReference type="EMBL" id="KJX99686.1"/>
    </source>
</evidence>
<organism evidence="10 11">
    <name type="scientific">Zymoseptoria brevis</name>
    <dbReference type="NCBI Taxonomy" id="1047168"/>
    <lineage>
        <taxon>Eukaryota</taxon>
        <taxon>Fungi</taxon>
        <taxon>Dikarya</taxon>
        <taxon>Ascomycota</taxon>
        <taxon>Pezizomycotina</taxon>
        <taxon>Dothideomycetes</taxon>
        <taxon>Dothideomycetidae</taxon>
        <taxon>Mycosphaerellales</taxon>
        <taxon>Mycosphaerellaceae</taxon>
        <taxon>Zymoseptoria</taxon>
    </lineage>
</organism>
<dbReference type="GO" id="GO:0008270">
    <property type="term" value="F:zinc ion binding"/>
    <property type="evidence" value="ECO:0007669"/>
    <property type="project" value="UniProtKB-KW"/>
</dbReference>
<dbReference type="SUPFAM" id="SSF47473">
    <property type="entry name" value="EF-hand"/>
    <property type="match status" value="1"/>
</dbReference>
<dbReference type="PROSITE" id="PS01357">
    <property type="entry name" value="ZF_ZZ_1"/>
    <property type="match status" value="1"/>
</dbReference>
<keyword evidence="1" id="KW-0479">Metal-binding</keyword>
<reference evidence="10 11" key="1">
    <citation type="submission" date="2015-03" db="EMBL/GenBank/DDBJ databases">
        <title>RNA-seq based gene annotation and comparative genomics of four Zymoseptoria species reveal species-specific pathogenicity related genes and transposable element activity.</title>
        <authorList>
            <person name="Grandaubert J."/>
            <person name="Bhattacharyya A."/>
            <person name="Stukenbrock E.H."/>
        </authorList>
    </citation>
    <scope>NUCLEOTIDE SEQUENCE [LARGE SCALE GENOMIC DNA]</scope>
    <source>
        <strain evidence="10 11">Zb18110</strain>
    </source>
</reference>
<keyword evidence="7" id="KW-0812">Transmembrane</keyword>
<feature type="region of interest" description="Disordered" evidence="6">
    <location>
        <begin position="796"/>
        <end position="821"/>
    </location>
</feature>
<feature type="domain" description="EF-hand" evidence="9">
    <location>
        <begin position="400"/>
        <end position="435"/>
    </location>
</feature>
<evidence type="ECO:0000256" key="7">
    <source>
        <dbReference type="SAM" id="Phobius"/>
    </source>
</evidence>
<dbReference type="InterPro" id="IPR052260">
    <property type="entry name" value="Autophagy_Rcpt_SigReg"/>
</dbReference>
<evidence type="ECO:0000259" key="8">
    <source>
        <dbReference type="PROSITE" id="PS50135"/>
    </source>
</evidence>
<dbReference type="CDD" id="cd02340">
    <property type="entry name" value="ZZ_NBR1_like"/>
    <property type="match status" value="1"/>
</dbReference>
<dbReference type="CDD" id="cd00051">
    <property type="entry name" value="EFh"/>
    <property type="match status" value="1"/>
</dbReference>
<gene>
    <name evidence="10" type="ORF">TI39_contig353g00034</name>
</gene>
<dbReference type="PROSITE" id="PS50135">
    <property type="entry name" value="ZF_ZZ_2"/>
    <property type="match status" value="1"/>
</dbReference>
<evidence type="ECO:0000256" key="5">
    <source>
        <dbReference type="PROSITE-ProRule" id="PRU00228"/>
    </source>
</evidence>
<dbReference type="Pfam" id="PF00569">
    <property type="entry name" value="ZZ"/>
    <property type="match status" value="1"/>
</dbReference>
<protein>
    <submittedName>
        <fullName evidence="10">Uncharacterized protein</fullName>
    </submittedName>
</protein>
<dbReference type="PROSITE" id="PS50222">
    <property type="entry name" value="EF_HAND_2"/>
    <property type="match status" value="2"/>
</dbReference>
<evidence type="ECO:0000259" key="9">
    <source>
        <dbReference type="PROSITE" id="PS50222"/>
    </source>
</evidence>
<feature type="transmembrane region" description="Helical" evidence="7">
    <location>
        <begin position="12"/>
        <end position="31"/>
    </location>
</feature>
<dbReference type="Proteomes" id="UP000033647">
    <property type="component" value="Unassembled WGS sequence"/>
</dbReference>
<keyword evidence="4" id="KW-0106">Calcium</keyword>
<dbReference type="GO" id="GO:0005509">
    <property type="term" value="F:calcium ion binding"/>
    <property type="evidence" value="ECO:0007669"/>
    <property type="project" value="InterPro"/>
</dbReference>
<dbReference type="Gene3D" id="3.30.60.90">
    <property type="match status" value="1"/>
</dbReference>
<dbReference type="InterPro" id="IPR002048">
    <property type="entry name" value="EF_hand_dom"/>
</dbReference>
<accession>A0A0F4GQJ5</accession>
<keyword evidence="7" id="KW-1133">Transmembrane helix</keyword>
<keyword evidence="11" id="KW-1185">Reference proteome</keyword>
<feature type="domain" description="EF-hand" evidence="9">
    <location>
        <begin position="436"/>
        <end position="471"/>
    </location>
</feature>
<dbReference type="InterPro" id="IPR043145">
    <property type="entry name" value="Znf_ZZ_sf"/>
</dbReference>
<evidence type="ECO:0000256" key="3">
    <source>
        <dbReference type="ARBA" id="ARBA00022833"/>
    </source>
</evidence>
<dbReference type="EMBL" id="LAFY01000345">
    <property type="protein sequence ID" value="KJX99686.1"/>
    <property type="molecule type" value="Genomic_DNA"/>
</dbReference>
<dbReference type="OrthoDB" id="2122982at2759"/>
<evidence type="ECO:0000256" key="1">
    <source>
        <dbReference type="ARBA" id="ARBA00022723"/>
    </source>
</evidence>
<dbReference type="PANTHER" id="PTHR15090:SF8">
    <property type="entry name" value="ZZ-TYPE ZINC FINGER-CONTAINING PROTEIN"/>
    <property type="match status" value="1"/>
</dbReference>
<comment type="caution">
    <text evidence="10">The sequence shown here is derived from an EMBL/GenBank/DDBJ whole genome shotgun (WGS) entry which is preliminary data.</text>
</comment>
<keyword evidence="2 5" id="KW-0863">Zinc-finger</keyword>
<dbReference type="InterPro" id="IPR000433">
    <property type="entry name" value="Znf_ZZ"/>
</dbReference>
<dbReference type="SUPFAM" id="SSF57850">
    <property type="entry name" value="RING/U-box"/>
    <property type="match status" value="1"/>
</dbReference>
<feature type="domain" description="ZZ-type" evidence="8">
    <location>
        <begin position="260"/>
        <end position="312"/>
    </location>
</feature>
<dbReference type="SMART" id="SM00054">
    <property type="entry name" value="EFh"/>
    <property type="match status" value="2"/>
</dbReference>
<proteinExistence type="predicted"/>